<protein>
    <recommendedName>
        <fullName evidence="5">Cytochrome c oxidase subunit 1</fullName>
        <ecNumber evidence="5">7.1.1.9</ecNumber>
    </recommendedName>
</protein>
<geneLocation type="mitochondrion" evidence="8"/>
<evidence type="ECO:0000259" key="7">
    <source>
        <dbReference type="PROSITE" id="PS50855"/>
    </source>
</evidence>
<feature type="transmembrane region" description="Helical" evidence="6">
    <location>
        <begin position="21"/>
        <end position="41"/>
    </location>
</feature>
<proteinExistence type="inferred from homology"/>
<dbReference type="EC" id="7.1.1.9" evidence="5"/>
<feature type="transmembrane region" description="Helical" evidence="6">
    <location>
        <begin position="150"/>
        <end position="176"/>
    </location>
</feature>
<evidence type="ECO:0000256" key="6">
    <source>
        <dbReference type="SAM" id="Phobius"/>
    </source>
</evidence>
<dbReference type="GO" id="GO:0015990">
    <property type="term" value="P:electron transport coupled proton transport"/>
    <property type="evidence" value="ECO:0007669"/>
    <property type="project" value="TreeGrafter"/>
</dbReference>
<gene>
    <name evidence="8" type="primary">CO1</name>
    <name evidence="8" type="ORF">BLMT_01</name>
</gene>
<dbReference type="InterPro" id="IPR023615">
    <property type="entry name" value="Cyt_c_Oxase_su1_BS"/>
</dbReference>
<feature type="transmembrane region" description="Helical" evidence="6">
    <location>
        <begin position="248"/>
        <end position="266"/>
    </location>
</feature>
<dbReference type="GO" id="GO:0046872">
    <property type="term" value="F:metal ion binding"/>
    <property type="evidence" value="ECO:0007669"/>
    <property type="project" value="UniProtKB-KW"/>
</dbReference>
<keyword evidence="5" id="KW-0813">Transport</keyword>
<dbReference type="AlphaFoldDB" id="A0A1L2KGX4"/>
<feature type="transmembrane region" description="Helical" evidence="6">
    <location>
        <begin position="188"/>
        <end position="216"/>
    </location>
</feature>
<dbReference type="InterPro" id="IPR036927">
    <property type="entry name" value="Cyt_c_oxase-like_su1_sf"/>
</dbReference>
<feature type="transmembrane region" description="Helical" evidence="6">
    <location>
        <begin position="106"/>
        <end position="125"/>
    </location>
</feature>
<dbReference type="GO" id="GO:0020037">
    <property type="term" value="F:heme binding"/>
    <property type="evidence" value="ECO:0007669"/>
    <property type="project" value="InterPro"/>
</dbReference>
<dbReference type="PANTHER" id="PTHR10422">
    <property type="entry name" value="CYTOCHROME C OXIDASE SUBUNIT 1"/>
    <property type="match status" value="1"/>
</dbReference>
<dbReference type="GO" id="GO:0006123">
    <property type="term" value="P:mitochondrial electron transport, cytochrome c to oxygen"/>
    <property type="evidence" value="ECO:0007669"/>
    <property type="project" value="TreeGrafter"/>
</dbReference>
<comment type="pathway">
    <text evidence="5">Energy metabolism; oxidative phosphorylation.</text>
</comment>
<dbReference type="InterPro" id="IPR000883">
    <property type="entry name" value="Cyt_C_Oxase_1"/>
</dbReference>
<feature type="domain" description="Cytochrome oxidase subunit I profile" evidence="7">
    <location>
        <begin position="1"/>
        <end position="479"/>
    </location>
</feature>
<reference evidence="8" key="1">
    <citation type="journal article" date="2016" name="Infect. Genet. Evol.">
        <title>Mitochondrial genomes of two Babesia taxa from sheep in China as a foundation for population genetic and epidemiological investigations.</title>
        <authorList>
            <person name="Wang T."/>
            <person name="Guan G."/>
            <person name="Korhonen P.K."/>
            <person name="Koehler A.V."/>
            <person name="Young N.D."/>
            <person name="Hall R.S."/>
            <person name="Yin H."/>
            <person name="Gasser R.B."/>
        </authorList>
    </citation>
    <scope>NUCLEOTIDE SEQUENCE</scope>
    <source>
        <strain evidence="8">Lintan</strain>
    </source>
</reference>
<comment type="subcellular location">
    <subcellularLocation>
        <location evidence="1">Membrane</location>
        <topology evidence="1">Multi-pass membrane protein</topology>
    </subcellularLocation>
    <subcellularLocation>
        <location evidence="5">Mitochondrion inner membrane</location>
        <topology evidence="5">Multi-pass membrane protein</topology>
    </subcellularLocation>
</comment>
<keyword evidence="5" id="KW-0479">Metal-binding</keyword>
<dbReference type="GO" id="GO:0004129">
    <property type="term" value="F:cytochrome-c oxidase activity"/>
    <property type="evidence" value="ECO:0007669"/>
    <property type="project" value="UniProtKB-EC"/>
</dbReference>
<feature type="transmembrane region" description="Helical" evidence="6">
    <location>
        <begin position="413"/>
        <end position="433"/>
    </location>
</feature>
<accession>A0A1L2KGX4</accession>
<dbReference type="InterPro" id="IPR023616">
    <property type="entry name" value="Cyt_c_oxase-like_su1_dom"/>
</dbReference>
<keyword evidence="5 8" id="KW-0496">Mitochondrion</keyword>
<keyword evidence="4 5" id="KW-0472">Membrane</keyword>
<evidence type="ECO:0000256" key="4">
    <source>
        <dbReference type="ARBA" id="ARBA00023136"/>
    </source>
</evidence>
<feature type="transmembrane region" description="Helical" evidence="6">
    <location>
        <begin position="453"/>
        <end position="477"/>
    </location>
</feature>
<feature type="transmembrane region" description="Helical" evidence="6">
    <location>
        <begin position="382"/>
        <end position="401"/>
    </location>
</feature>
<keyword evidence="5" id="KW-0408">Iron</keyword>
<feature type="transmembrane region" description="Helical" evidence="6">
    <location>
        <begin position="278"/>
        <end position="295"/>
    </location>
</feature>
<keyword evidence="5" id="KW-0999">Mitochondrion inner membrane</keyword>
<keyword evidence="3 6" id="KW-1133">Transmembrane helix</keyword>
<dbReference type="Gene3D" id="1.20.210.10">
    <property type="entry name" value="Cytochrome c oxidase-like, subunit I domain"/>
    <property type="match status" value="1"/>
</dbReference>
<evidence type="ECO:0000256" key="2">
    <source>
        <dbReference type="ARBA" id="ARBA00022692"/>
    </source>
</evidence>
<sequence>MLWFMIQSYNSISANHKIIGISYIWLSYWFGVIGFYMSILIRTELSMSGLKIITMDTLEVYNMLFSLHGLIMIFFNVMTGLFGGIGNYLFPIVLGASDVVFPRANLYSLLLQPIAFGLVIASVYFEMGSGTGWTLYPPLSTSISSLGVDFIIFGLLASGIASAMSGANFIVTFGALKSIGQTIDRLGPVAWSIVLTAFLLLISLPVVTSVLLMVFFDRHYNTMFFESSNSGDPILYQHLFWFFGHPEVYILILPAFGIVSAILSCYCSKELFGNQTMILAMISIALLGCLVWAHHMYTSGLEADTRAFFTTTTILIALPTGNKIFNWVCTVQSADNVRNLGVVLMAILFVVNFVIGGTTGVILGNAGVDVSLHDTLYVVGHFHFVLSIGAIMGLLCFLFFIQRLLVGTIFSNQMILFIIPIFMISVFLTFLPMHCLGFSPLPRRIPDYPDDMWGWNFLCTIGSTMMLILKLIIILFISL</sequence>
<feature type="transmembrane region" description="Helical" evidence="6">
    <location>
        <begin position="61"/>
        <end position="94"/>
    </location>
</feature>
<dbReference type="PANTHER" id="PTHR10422:SF18">
    <property type="entry name" value="CYTOCHROME C OXIDASE SUBUNIT 1"/>
    <property type="match status" value="1"/>
</dbReference>
<dbReference type="EMBL" id="KX698109">
    <property type="protein sequence ID" value="APD52633.1"/>
    <property type="molecule type" value="Genomic_DNA"/>
</dbReference>
<dbReference type="UniPathway" id="UPA00705"/>
<dbReference type="GO" id="GO:0005743">
    <property type="term" value="C:mitochondrial inner membrane"/>
    <property type="evidence" value="ECO:0007669"/>
    <property type="project" value="UniProtKB-SubCell"/>
</dbReference>
<dbReference type="PROSITE" id="PS00077">
    <property type="entry name" value="COX1_CUB"/>
    <property type="match status" value="1"/>
</dbReference>
<dbReference type="PROSITE" id="PS50855">
    <property type="entry name" value="COX1"/>
    <property type="match status" value="1"/>
</dbReference>
<evidence type="ECO:0000313" key="8">
    <source>
        <dbReference type="EMBL" id="APD52633.1"/>
    </source>
</evidence>
<dbReference type="SUPFAM" id="SSF81442">
    <property type="entry name" value="Cytochrome c oxidase subunit I-like"/>
    <property type="match status" value="1"/>
</dbReference>
<evidence type="ECO:0000256" key="5">
    <source>
        <dbReference type="RuleBase" id="RU000369"/>
    </source>
</evidence>
<feature type="transmembrane region" description="Helical" evidence="6">
    <location>
        <begin position="340"/>
        <end position="362"/>
    </location>
</feature>
<keyword evidence="5" id="KW-0186">Copper</keyword>
<name>A0A1L2KGX4_9APIC</name>
<comment type="function">
    <text evidence="5">Component of the cytochrome c oxidase, the last enzyme in the mitochondrial electron transport chain which drives oxidative phosphorylation. The respiratory chain contains 3 multisubunit complexes succinate dehydrogenase (complex II, CII), ubiquinol-cytochrome c oxidoreductase (cytochrome b-c1 complex, complex III, CIII) and cytochrome c oxidase (complex IV, CIV), that cooperate to transfer electrons derived from NADH and succinate to molecular oxygen, creating an electrochemical gradient over the inner membrane that drives transmembrane transport and the ATP synthase. Cytochrome c oxidase is the component of the respiratory chain that catalyzes the reduction of oxygen to water. Electrons originating from reduced cytochrome c in the intermembrane space (IMS) are transferred via the dinuclear copper A center (CU(A)) of subunit 2 and heme A of subunit 1 to the active site in subunit 1, a binuclear center (BNC) formed by heme A3 and copper B (CU(B)). The BNC reduces molecular oxygen to 2 water molecules using 4 electrons from cytochrome c in the IMS and 4 protons from the mitochondrial matrix.</text>
</comment>
<keyword evidence="5" id="KW-0679">Respiratory chain</keyword>
<evidence type="ECO:0000256" key="1">
    <source>
        <dbReference type="ARBA" id="ARBA00004141"/>
    </source>
</evidence>
<comment type="catalytic activity">
    <reaction evidence="5">
        <text>4 Fe(II)-[cytochrome c] + O2 + 8 H(+)(in) = 4 Fe(III)-[cytochrome c] + 2 H2O + 4 H(+)(out)</text>
        <dbReference type="Rhea" id="RHEA:11436"/>
        <dbReference type="Rhea" id="RHEA-COMP:10350"/>
        <dbReference type="Rhea" id="RHEA-COMP:14399"/>
        <dbReference type="ChEBI" id="CHEBI:15377"/>
        <dbReference type="ChEBI" id="CHEBI:15378"/>
        <dbReference type="ChEBI" id="CHEBI:15379"/>
        <dbReference type="ChEBI" id="CHEBI:29033"/>
        <dbReference type="ChEBI" id="CHEBI:29034"/>
        <dbReference type="EC" id="7.1.1.9"/>
    </reaction>
</comment>
<evidence type="ECO:0000256" key="3">
    <source>
        <dbReference type="ARBA" id="ARBA00022989"/>
    </source>
</evidence>
<dbReference type="Pfam" id="PF00115">
    <property type="entry name" value="COX1"/>
    <property type="match status" value="1"/>
</dbReference>
<dbReference type="PRINTS" id="PR01165">
    <property type="entry name" value="CYCOXIDASEI"/>
</dbReference>
<keyword evidence="5" id="KW-0349">Heme</keyword>
<feature type="transmembrane region" description="Helical" evidence="6">
    <location>
        <begin position="307"/>
        <end position="328"/>
    </location>
</feature>
<keyword evidence="5" id="KW-0249">Electron transport</keyword>
<organism evidence="8">
    <name type="scientific">Babesia sp. Lintan</name>
    <dbReference type="NCBI Taxonomy" id="462223"/>
    <lineage>
        <taxon>Eukaryota</taxon>
        <taxon>Sar</taxon>
        <taxon>Alveolata</taxon>
        <taxon>Apicomplexa</taxon>
        <taxon>Aconoidasida</taxon>
        <taxon>Piroplasmida</taxon>
        <taxon>Babesiidae</taxon>
        <taxon>Babesia</taxon>
    </lineage>
</organism>
<comment type="similarity">
    <text evidence="5">Belongs to the heme-copper respiratory oxidase family.</text>
</comment>
<keyword evidence="2 5" id="KW-0812">Transmembrane</keyword>